<evidence type="ECO:0000256" key="2">
    <source>
        <dbReference type="SAM" id="Phobius"/>
    </source>
</evidence>
<keyword evidence="2" id="KW-0472">Membrane</keyword>
<evidence type="ECO:0000256" key="1">
    <source>
        <dbReference type="SAM" id="MobiDB-lite"/>
    </source>
</evidence>
<feature type="transmembrane region" description="Helical" evidence="2">
    <location>
        <begin position="104"/>
        <end position="125"/>
    </location>
</feature>
<protein>
    <submittedName>
        <fullName evidence="3">Uncharacterized protein</fullName>
    </submittedName>
</protein>
<organism evidence="3 4">
    <name type="scientific">Polyplax serrata</name>
    <name type="common">Common mouse louse</name>
    <dbReference type="NCBI Taxonomy" id="468196"/>
    <lineage>
        <taxon>Eukaryota</taxon>
        <taxon>Metazoa</taxon>
        <taxon>Ecdysozoa</taxon>
        <taxon>Arthropoda</taxon>
        <taxon>Hexapoda</taxon>
        <taxon>Insecta</taxon>
        <taxon>Pterygota</taxon>
        <taxon>Neoptera</taxon>
        <taxon>Paraneoptera</taxon>
        <taxon>Psocodea</taxon>
        <taxon>Troctomorpha</taxon>
        <taxon>Phthiraptera</taxon>
        <taxon>Anoplura</taxon>
        <taxon>Polyplacidae</taxon>
        <taxon>Polyplax</taxon>
    </lineage>
</organism>
<feature type="region of interest" description="Disordered" evidence="1">
    <location>
        <begin position="34"/>
        <end position="81"/>
    </location>
</feature>
<sequence length="128" mass="13955">MPPNNFPDLELFWKSVQTDLDTNALLLIESLPGRSADANGREDESNYSDVPVTGKTSNFAGESTGKRFSDDFGPAPGRPEPVWLRTVEKKHQVLSRQQAGDTSVTAITILIIIIIIVAVVVFVVVTES</sequence>
<keyword evidence="2" id="KW-0812">Transmembrane</keyword>
<gene>
    <name evidence="3" type="ORF">RUM43_007201</name>
</gene>
<keyword evidence="2" id="KW-1133">Transmembrane helix</keyword>
<comment type="caution">
    <text evidence="3">The sequence shown here is derived from an EMBL/GenBank/DDBJ whole genome shotgun (WGS) entry which is preliminary data.</text>
</comment>
<reference evidence="3 4" key="1">
    <citation type="submission" date="2023-10" db="EMBL/GenBank/DDBJ databases">
        <title>Genomes of two closely related lineages of the louse Polyplax serrata with different host specificities.</title>
        <authorList>
            <person name="Martinu J."/>
            <person name="Tarabai H."/>
            <person name="Stefka J."/>
            <person name="Hypsa V."/>
        </authorList>
    </citation>
    <scope>NUCLEOTIDE SEQUENCE [LARGE SCALE GENOMIC DNA]</scope>
    <source>
        <strain evidence="3">HR10_N</strain>
    </source>
</reference>
<proteinExistence type="predicted"/>
<dbReference type="AlphaFoldDB" id="A0AAN8PMC2"/>
<dbReference type="EMBL" id="JAWJWE010000003">
    <property type="protein sequence ID" value="KAK6638931.1"/>
    <property type="molecule type" value="Genomic_DNA"/>
</dbReference>
<accession>A0AAN8PMC2</accession>
<name>A0AAN8PMC2_POLSC</name>
<evidence type="ECO:0000313" key="3">
    <source>
        <dbReference type="EMBL" id="KAK6638931.1"/>
    </source>
</evidence>
<dbReference type="Proteomes" id="UP001372834">
    <property type="component" value="Unassembled WGS sequence"/>
</dbReference>
<evidence type="ECO:0000313" key="4">
    <source>
        <dbReference type="Proteomes" id="UP001372834"/>
    </source>
</evidence>